<keyword evidence="2" id="KW-1185">Reference proteome</keyword>
<dbReference type="GeneID" id="7832754"/>
<dbReference type="InParanoid" id="Q22PH9"/>
<evidence type="ECO:0000313" key="1">
    <source>
        <dbReference type="EMBL" id="EAR87130.1"/>
    </source>
</evidence>
<dbReference type="Proteomes" id="UP000009168">
    <property type="component" value="Unassembled WGS sequence"/>
</dbReference>
<dbReference type="KEGG" id="tet:TTHERM_00361650"/>
<evidence type="ECO:0000313" key="2">
    <source>
        <dbReference type="Proteomes" id="UP000009168"/>
    </source>
</evidence>
<name>Q22PH9_TETTS</name>
<dbReference type="EMBL" id="GG662855">
    <property type="protein sequence ID" value="EAR87130.1"/>
    <property type="molecule type" value="Genomic_DNA"/>
</dbReference>
<dbReference type="HOGENOM" id="CLU_417717_0_0_1"/>
<protein>
    <submittedName>
        <fullName evidence="1">Uncharacterized protein</fullName>
    </submittedName>
</protein>
<sequence>MIKSNCQQLKQSEISKILGLLQKNRPHLEIFEESIYQRLLKPYSDLVLQILNSYFLEDQELLYVIEYEFFDYSTDQIALQLFQNKKQNKQQAKIKSQNDELRDYLFKIFEYHKRIFNPVILINQVQISLEQQLYCFVFQKQVNQYFNIKINIIGSDLINESYVVYQRNNNNNLKMDWPKLFTQSEFDFEIKQEDLLNQIKKYKPIIYELHKEILKQIVQDKQQIVIFKPTIFMEDQSYFAFSVIEGPQKYQLIIESFQSKEEAQKKYEEINFFKNMLRSFQMESVIKSYILVNNQQGFYIIKELEENIYNIDDENIALHSLIVNPNENQYVQQYTDFLQEQAKIEFYLKVIQQLLNYSKHLIQMNILPENLKLTERASIIVKDLPKQKNLNRYCISSSLNVFQMNDVVQFLKENKNIEFWSQMSINLFEKVNQSISQIYQKESNEQQQEYLKQLLIDNFFHLYASGFSNQKIEYIKQIIFDSVNSIKILQMSTKVIVNWFSKQDQDCKCSSQNQMGRKDLYFTIILRYYDEILSKEIGEIINNTCIFYKNIRIMNNLTKDLPNLTKISYNIDRPQCQTIQKELIENIDFFVLRNKQQLIEFQICTPNKFISLLFNQLKQNGLSDNPNNNKNNLINPKILKTINLFYKLKYLVVCSQL</sequence>
<accession>Q22PH9</accession>
<dbReference type="AlphaFoldDB" id="Q22PH9"/>
<reference evidence="2" key="1">
    <citation type="journal article" date="2006" name="PLoS Biol.">
        <title>Macronuclear genome sequence of the ciliate Tetrahymena thermophila, a model eukaryote.</title>
        <authorList>
            <person name="Eisen J.A."/>
            <person name="Coyne R.S."/>
            <person name="Wu M."/>
            <person name="Wu D."/>
            <person name="Thiagarajan M."/>
            <person name="Wortman J.R."/>
            <person name="Badger J.H."/>
            <person name="Ren Q."/>
            <person name="Amedeo P."/>
            <person name="Jones K.M."/>
            <person name="Tallon L.J."/>
            <person name="Delcher A.L."/>
            <person name="Salzberg S.L."/>
            <person name="Silva J.C."/>
            <person name="Haas B.J."/>
            <person name="Majoros W.H."/>
            <person name="Farzad M."/>
            <person name="Carlton J.M."/>
            <person name="Smith R.K. Jr."/>
            <person name="Garg J."/>
            <person name="Pearlman R.E."/>
            <person name="Karrer K.M."/>
            <person name="Sun L."/>
            <person name="Manning G."/>
            <person name="Elde N.C."/>
            <person name="Turkewitz A.P."/>
            <person name="Asai D.J."/>
            <person name="Wilkes D.E."/>
            <person name="Wang Y."/>
            <person name="Cai H."/>
            <person name="Collins K."/>
            <person name="Stewart B.A."/>
            <person name="Lee S.R."/>
            <person name="Wilamowska K."/>
            <person name="Weinberg Z."/>
            <person name="Ruzzo W.L."/>
            <person name="Wloga D."/>
            <person name="Gaertig J."/>
            <person name="Frankel J."/>
            <person name="Tsao C.-C."/>
            <person name="Gorovsky M.A."/>
            <person name="Keeling P.J."/>
            <person name="Waller R.F."/>
            <person name="Patron N.J."/>
            <person name="Cherry J.M."/>
            <person name="Stover N.A."/>
            <person name="Krieger C.J."/>
            <person name="del Toro C."/>
            <person name="Ryder H.F."/>
            <person name="Williamson S.C."/>
            <person name="Barbeau R.A."/>
            <person name="Hamilton E.P."/>
            <person name="Orias E."/>
        </authorList>
    </citation>
    <scope>NUCLEOTIDE SEQUENCE [LARGE SCALE GENOMIC DNA]</scope>
    <source>
        <strain evidence="2">SB210</strain>
    </source>
</reference>
<dbReference type="RefSeq" id="XP_001007375.1">
    <property type="nucleotide sequence ID" value="XM_001007375.1"/>
</dbReference>
<organism evidence="1 2">
    <name type="scientific">Tetrahymena thermophila (strain SB210)</name>
    <dbReference type="NCBI Taxonomy" id="312017"/>
    <lineage>
        <taxon>Eukaryota</taxon>
        <taxon>Sar</taxon>
        <taxon>Alveolata</taxon>
        <taxon>Ciliophora</taxon>
        <taxon>Intramacronucleata</taxon>
        <taxon>Oligohymenophorea</taxon>
        <taxon>Hymenostomatida</taxon>
        <taxon>Tetrahymenina</taxon>
        <taxon>Tetrahymenidae</taxon>
        <taxon>Tetrahymena</taxon>
    </lineage>
</organism>
<gene>
    <name evidence="1" type="ORF">TTHERM_00361650</name>
</gene>
<proteinExistence type="predicted"/>